<protein>
    <submittedName>
        <fullName evidence="6">Radical SAM protein</fullName>
    </submittedName>
</protein>
<dbReference type="InterPro" id="IPR013785">
    <property type="entry name" value="Aldolase_TIM"/>
</dbReference>
<dbReference type="Proteomes" id="UP000286746">
    <property type="component" value="Unassembled WGS sequence"/>
</dbReference>
<keyword evidence="2" id="KW-0479">Metal-binding</keyword>
<dbReference type="SFLD" id="SFLDG01386">
    <property type="entry name" value="main_SPASM_domain-containing"/>
    <property type="match status" value="1"/>
</dbReference>
<dbReference type="GO" id="GO:0046872">
    <property type="term" value="F:metal ion binding"/>
    <property type="evidence" value="ECO:0007669"/>
    <property type="project" value="UniProtKB-KW"/>
</dbReference>
<evidence type="ECO:0000256" key="3">
    <source>
        <dbReference type="ARBA" id="ARBA00023004"/>
    </source>
</evidence>
<proteinExistence type="predicted"/>
<dbReference type="PANTHER" id="PTHR43273:SF8">
    <property type="entry name" value="RADICAL SAM DOMAIN PROTEIN"/>
    <property type="match status" value="1"/>
</dbReference>
<evidence type="ECO:0000313" key="6">
    <source>
        <dbReference type="EMBL" id="GCD43060.1"/>
    </source>
</evidence>
<evidence type="ECO:0000256" key="4">
    <source>
        <dbReference type="ARBA" id="ARBA00023014"/>
    </source>
</evidence>
<dbReference type="PANTHER" id="PTHR43273">
    <property type="entry name" value="ANAEROBIC SULFATASE-MATURATING ENZYME HOMOLOG ASLB-RELATED"/>
    <property type="match status" value="1"/>
</dbReference>
<keyword evidence="4" id="KW-0411">Iron-sulfur</keyword>
<gene>
    <name evidence="6" type="ORF">GKJPGBOP_02736</name>
</gene>
<evidence type="ECO:0000256" key="2">
    <source>
        <dbReference type="ARBA" id="ARBA00022723"/>
    </source>
</evidence>
<accession>A0A401W120</accession>
<dbReference type="Pfam" id="PF04055">
    <property type="entry name" value="Radical_SAM"/>
    <property type="match status" value="1"/>
</dbReference>
<evidence type="ECO:0000256" key="1">
    <source>
        <dbReference type="ARBA" id="ARBA00022691"/>
    </source>
</evidence>
<name>A0A401W120_STREY</name>
<dbReference type="NCBIfam" id="TIGR04269">
    <property type="entry name" value="SAM_SPASM_FxsB"/>
    <property type="match status" value="1"/>
</dbReference>
<dbReference type="GO" id="GO:0016491">
    <property type="term" value="F:oxidoreductase activity"/>
    <property type="evidence" value="ECO:0007669"/>
    <property type="project" value="InterPro"/>
</dbReference>
<dbReference type="SFLD" id="SFLDS00029">
    <property type="entry name" value="Radical_SAM"/>
    <property type="match status" value="1"/>
</dbReference>
<organism evidence="6 7">
    <name type="scientific">Streptomyces paromomycinus</name>
    <name type="common">Streptomyces rimosus subsp. paromomycinus</name>
    <dbReference type="NCBI Taxonomy" id="92743"/>
    <lineage>
        <taxon>Bacteria</taxon>
        <taxon>Bacillati</taxon>
        <taxon>Actinomycetota</taxon>
        <taxon>Actinomycetes</taxon>
        <taxon>Kitasatosporales</taxon>
        <taxon>Streptomycetaceae</taxon>
        <taxon>Streptomyces</taxon>
    </lineage>
</organism>
<dbReference type="SFLD" id="SFLDG01072">
    <property type="entry name" value="dehydrogenase_like"/>
    <property type="match status" value="1"/>
</dbReference>
<dbReference type="EMBL" id="BHZD01000001">
    <property type="protein sequence ID" value="GCD43060.1"/>
    <property type="molecule type" value="Genomic_DNA"/>
</dbReference>
<dbReference type="SFLD" id="SFLDG01067">
    <property type="entry name" value="SPASM/twitch_domain_containing"/>
    <property type="match status" value="1"/>
</dbReference>
<dbReference type="InterPro" id="IPR026335">
    <property type="entry name" value="rSAM_SPASM_FxsB"/>
</dbReference>
<keyword evidence="3" id="KW-0408">Iron</keyword>
<dbReference type="AlphaFoldDB" id="A0A401W120"/>
<reference evidence="6 7" key="1">
    <citation type="submission" date="2018-11" db="EMBL/GenBank/DDBJ databases">
        <title>Whole genome sequence of Streptomyces paromomycinus NBRC 15454(T).</title>
        <authorList>
            <person name="Komaki H."/>
            <person name="Tamura T."/>
        </authorList>
    </citation>
    <scope>NUCLEOTIDE SEQUENCE [LARGE SCALE GENOMIC DNA]</scope>
    <source>
        <strain evidence="6 7">NBRC 15454</strain>
    </source>
</reference>
<evidence type="ECO:0000313" key="7">
    <source>
        <dbReference type="Proteomes" id="UP000286746"/>
    </source>
</evidence>
<dbReference type="CDD" id="cd01335">
    <property type="entry name" value="Radical_SAM"/>
    <property type="match status" value="1"/>
</dbReference>
<dbReference type="InterPro" id="IPR023867">
    <property type="entry name" value="Sulphatase_maturase_rSAM"/>
</dbReference>
<comment type="caution">
    <text evidence="6">The sequence shown here is derived from an EMBL/GenBank/DDBJ whole genome shotgun (WGS) entry which is preliminary data.</text>
</comment>
<dbReference type="Gene3D" id="3.20.20.70">
    <property type="entry name" value="Aldolase class I"/>
    <property type="match status" value="1"/>
</dbReference>
<keyword evidence="1" id="KW-0949">S-adenosyl-L-methionine</keyword>
<dbReference type="SUPFAM" id="SSF102114">
    <property type="entry name" value="Radical SAM enzymes"/>
    <property type="match status" value="1"/>
</dbReference>
<keyword evidence="7" id="KW-1185">Reference proteome</keyword>
<dbReference type="InterPro" id="IPR007197">
    <property type="entry name" value="rSAM"/>
</dbReference>
<dbReference type="InterPro" id="IPR058240">
    <property type="entry name" value="rSAM_sf"/>
</dbReference>
<dbReference type="GO" id="GO:0051536">
    <property type="term" value="F:iron-sulfur cluster binding"/>
    <property type="evidence" value="ECO:0007669"/>
    <property type="project" value="UniProtKB-KW"/>
</dbReference>
<feature type="domain" description="Radical SAM core" evidence="5">
    <location>
        <begin position="45"/>
        <end position="172"/>
    </location>
</feature>
<evidence type="ECO:0000259" key="5">
    <source>
        <dbReference type="Pfam" id="PF04055"/>
    </source>
</evidence>
<sequence length="428" mass="45644">MYGDSGPSPGCPDVGRGQGGGVVVCQNQQRAAIPFRQFVLKAHSRCNLACTYCYIYTSPDRSWRDRPPHAPPGTVRQTARRIAEHVRAHGLDEIRIDLHGGEPLLTGPGPLLDQAAALRAELPADCRTHLGVQTNGTLLTPAVLDTLAGAGFRVGLSLDGGTPGLNRRRVDHAGRASWPAASRAARLLAGRPGVFAGILCTVDLTSDPARVYGSLRALGPPMLDFLLPHANWTSRPPLPPGPAGPTPYGDWLCTVFDLWWAEREPAPRVRLFTEIIGLLLGRPSTSEAVGLSPVVALIVDTDGAIEQVDSLKSAYEGAAATGLDVFRNSFDEALRHPGMTARRLGADGLCDRCRGCALMTVCGGGNYAHRYRAGGSGFRNPSVYCADLERVIRHIAARLDAEVQVGRSARPAPAPTGVSVNWRTVNKT</sequence>